<dbReference type="Proteomes" id="UP000240508">
    <property type="component" value="Segment"/>
</dbReference>
<dbReference type="SUPFAM" id="SSF52540">
    <property type="entry name" value="P-loop containing nucleoside triphosphate hydrolases"/>
    <property type="match status" value="2"/>
</dbReference>
<keyword evidence="3" id="KW-0067">ATP-binding</keyword>
<evidence type="ECO:0000313" key="3">
    <source>
        <dbReference type="EMBL" id="APL99139.1"/>
    </source>
</evidence>
<dbReference type="InterPro" id="IPR038718">
    <property type="entry name" value="SNF2-like_sf"/>
</dbReference>
<dbReference type="InterPro" id="IPR001650">
    <property type="entry name" value="Helicase_C-like"/>
</dbReference>
<dbReference type="CDD" id="cd18793">
    <property type="entry name" value="SF2_C_SNF"/>
    <property type="match status" value="1"/>
</dbReference>
<keyword evidence="3" id="KW-0347">Helicase</keyword>
<dbReference type="RefSeq" id="YP_009794095.1">
    <property type="nucleotide sequence ID" value="NC_047879.1"/>
</dbReference>
<dbReference type="GO" id="GO:0004386">
    <property type="term" value="F:helicase activity"/>
    <property type="evidence" value="ECO:0007669"/>
    <property type="project" value="UniProtKB-KW"/>
</dbReference>
<dbReference type="GO" id="GO:0031297">
    <property type="term" value="P:replication fork processing"/>
    <property type="evidence" value="ECO:0007669"/>
    <property type="project" value="TreeGrafter"/>
</dbReference>
<dbReference type="InterPro" id="IPR049730">
    <property type="entry name" value="SNF2/RAD54-like_C"/>
</dbReference>
<evidence type="ECO:0000259" key="2">
    <source>
        <dbReference type="PROSITE" id="PS51194"/>
    </source>
</evidence>
<keyword evidence="4" id="KW-1185">Reference proteome</keyword>
<dbReference type="PANTHER" id="PTHR45766:SF6">
    <property type="entry name" value="SWI_SNF-RELATED MATRIX-ASSOCIATED ACTIN-DEPENDENT REGULATOR OF CHROMATIN SUBFAMILY A-LIKE PROTEIN 1"/>
    <property type="match status" value="1"/>
</dbReference>
<accession>A0A2D0W903</accession>
<dbReference type="KEGG" id="vg:54984427"/>
<dbReference type="EMBL" id="KY000218">
    <property type="protein sequence ID" value="APL99139.1"/>
    <property type="molecule type" value="Genomic_DNA"/>
</dbReference>
<reference evidence="3 4" key="1">
    <citation type="submission" date="2016-10" db="EMBL/GenBank/DDBJ databases">
        <title>Properties of three new Bordetella phage species from family Siphoviridae.</title>
        <authorList>
            <person name="Knezevic P."/>
            <person name="Petrovic Fabijan A."/>
            <person name="Doffkay Z."/>
            <person name="Rakhely G."/>
        </authorList>
    </citation>
    <scope>NUCLEOTIDE SEQUENCE [LARGE SCALE GENOMIC DNA]</scope>
</reference>
<dbReference type="GO" id="GO:0006281">
    <property type="term" value="P:DNA repair"/>
    <property type="evidence" value="ECO:0007669"/>
    <property type="project" value="TreeGrafter"/>
</dbReference>
<dbReference type="Pfam" id="PF00176">
    <property type="entry name" value="SNF2-rel_dom"/>
    <property type="match status" value="1"/>
</dbReference>
<keyword evidence="1" id="KW-0378">Hydrolase</keyword>
<dbReference type="SMART" id="SM00490">
    <property type="entry name" value="HELICc"/>
    <property type="match status" value="1"/>
</dbReference>
<feature type="domain" description="Helicase C-terminal" evidence="2">
    <location>
        <begin position="414"/>
        <end position="581"/>
    </location>
</feature>
<keyword evidence="3" id="KW-0547">Nucleotide-binding</keyword>
<dbReference type="InterPro" id="IPR027417">
    <property type="entry name" value="P-loop_NTPase"/>
</dbReference>
<dbReference type="PROSITE" id="PS51194">
    <property type="entry name" value="HELICASE_CTER"/>
    <property type="match status" value="1"/>
</dbReference>
<dbReference type="GO" id="GO:0016787">
    <property type="term" value="F:hydrolase activity"/>
    <property type="evidence" value="ECO:0007669"/>
    <property type="project" value="UniProtKB-KW"/>
</dbReference>
<dbReference type="PANTHER" id="PTHR45766">
    <property type="entry name" value="DNA ANNEALING HELICASE AND ENDONUCLEASE ZRANB3 FAMILY MEMBER"/>
    <property type="match status" value="1"/>
</dbReference>
<name>A0A2D0W903_9CAUD</name>
<dbReference type="InterPro" id="IPR000330">
    <property type="entry name" value="SNF2_N"/>
</dbReference>
<dbReference type="Gene3D" id="3.40.50.300">
    <property type="entry name" value="P-loop containing nucleotide triphosphate hydrolases"/>
    <property type="match status" value="1"/>
</dbReference>
<proteinExistence type="predicted"/>
<dbReference type="Pfam" id="PF00271">
    <property type="entry name" value="Helicase_C"/>
    <property type="match status" value="1"/>
</dbReference>
<sequence length="581" mass="66475">MSQPQYEVAPGVLYEFKTTPFNHQREEWERSREEEARAIFWEQGTGKSKLTIDTACWLWMRGLIDGVLVVAPNGVHRNWVEKEIPDHVPDPIMRHIRAFHYQSPKADTKWHKQAVKATIEHKGFAWLTISYDAFVTASGKRALIDFFDRRRLLYVLDEAHYIKSPDAERTKSILRSAKYAPFRRILTGTPIAQGPFDAYSQIKFLIEDYWKQAELSTFTEFKTHFGVFEKVWNPNVKRAFNPKTKRWESCEGAKVDVLKGYRRLDELNALLQPVSSRVTKDDVLDLPPKLYSKRFFQMTAEQAKLYKQLRDEYIVWLELGGLEKEAAEVEAAPRPDACPTCLGKHEIELEGFIYPCPDCSGVEDLGLDGDTPVIAALAITRLLRLQQITCGYLPTDDEDEPLYVIPGANRRLDLLCDLIEAQQQKTIVWARFQMDITLILAELKKRGIKAVRYDGLVNDDERAEAKALFQGERALYDRGQVVGRETIPPEEQAQVFVGNPAAGATGLTLTAAKTVIYYSNSFKLIDRLQSEDRAHRIGQDNSVLYIDLVAEDTVDEKVVEALRNKFNVASQITGDRLKEWL</sequence>
<organism evidence="3 4">
    <name type="scientific">Bordetella phage MW2</name>
    <dbReference type="NCBI Taxonomy" id="1916126"/>
    <lineage>
        <taxon>Viruses</taxon>
        <taxon>Duplodnaviria</taxon>
        <taxon>Heunggongvirae</taxon>
        <taxon>Uroviricota</taxon>
        <taxon>Caudoviricetes</taxon>
        <taxon>Mesyanzhinovviridae</taxon>
        <taxon>Rabinowitzvirinae</taxon>
        <taxon>Vojvodinavirus</taxon>
        <taxon>Vojvodinavirus MW2</taxon>
        <taxon>Bordetella virus MW2</taxon>
    </lineage>
</organism>
<evidence type="ECO:0000256" key="1">
    <source>
        <dbReference type="ARBA" id="ARBA00022801"/>
    </source>
</evidence>
<dbReference type="GO" id="GO:0005524">
    <property type="term" value="F:ATP binding"/>
    <property type="evidence" value="ECO:0007669"/>
    <property type="project" value="InterPro"/>
</dbReference>
<dbReference type="Gene3D" id="3.40.50.10810">
    <property type="entry name" value="Tandem AAA-ATPase domain"/>
    <property type="match status" value="1"/>
</dbReference>
<protein>
    <submittedName>
        <fullName evidence="3">Helicase</fullName>
    </submittedName>
</protein>
<dbReference type="GeneID" id="54984427"/>
<evidence type="ECO:0000313" key="4">
    <source>
        <dbReference type="Proteomes" id="UP000240508"/>
    </source>
</evidence>